<dbReference type="RefSeq" id="XP_010455874.2">
    <property type="nucleotide sequence ID" value="XM_010457572.2"/>
</dbReference>
<sequence>MSAPSSTLVPPLMIREEEEPRNWAELPSDLMSSILLRLGAVEILENAQKVCTSWRRICKDPTMWQKIDMRDLGNRRVGDLDFEILCRHAVDLSQGGLLEIHLDVFATNELISYVHRRKIKESDKFWTSKDDERRTCERNRKNSIP</sequence>
<organism evidence="2 3">
    <name type="scientific">Camelina sativa</name>
    <name type="common">False flax</name>
    <name type="synonym">Myagrum sativum</name>
    <dbReference type="NCBI Taxonomy" id="90675"/>
    <lineage>
        <taxon>Eukaryota</taxon>
        <taxon>Viridiplantae</taxon>
        <taxon>Streptophyta</taxon>
        <taxon>Embryophyta</taxon>
        <taxon>Tracheophyta</taxon>
        <taxon>Spermatophyta</taxon>
        <taxon>Magnoliopsida</taxon>
        <taxon>eudicotyledons</taxon>
        <taxon>Gunneridae</taxon>
        <taxon>Pentapetalae</taxon>
        <taxon>rosids</taxon>
        <taxon>malvids</taxon>
        <taxon>Brassicales</taxon>
        <taxon>Brassicaceae</taxon>
        <taxon>Camelineae</taxon>
        <taxon>Camelina</taxon>
    </lineage>
</organism>
<evidence type="ECO:0000313" key="3">
    <source>
        <dbReference type="RefSeq" id="XP_010455874.2"/>
    </source>
</evidence>
<proteinExistence type="predicted"/>
<accession>A0ABM0VGN8</accession>
<dbReference type="SMART" id="SM00256">
    <property type="entry name" value="FBOX"/>
    <property type="match status" value="1"/>
</dbReference>
<reference evidence="3" key="2">
    <citation type="submission" date="2025-08" db="UniProtKB">
        <authorList>
            <consortium name="RefSeq"/>
        </authorList>
    </citation>
    <scope>IDENTIFICATION</scope>
    <source>
        <tissue evidence="3">Leaf</tissue>
    </source>
</reference>
<reference evidence="2" key="1">
    <citation type="journal article" date="2014" name="Nat. Commun.">
        <title>The emerging biofuel crop Camelina sativa retains a highly undifferentiated hexaploid genome structure.</title>
        <authorList>
            <person name="Kagale S."/>
            <person name="Koh C."/>
            <person name="Nixon J."/>
            <person name="Bollina V."/>
            <person name="Clarke W.E."/>
            <person name="Tuteja R."/>
            <person name="Spillane C."/>
            <person name="Robinson S.J."/>
            <person name="Links M.G."/>
            <person name="Clarke C."/>
            <person name="Higgins E.E."/>
            <person name="Huebert T."/>
            <person name="Sharpe A.G."/>
            <person name="Parkin I.A."/>
        </authorList>
    </citation>
    <scope>NUCLEOTIDE SEQUENCE [LARGE SCALE GENOMIC DNA]</scope>
    <source>
        <strain evidence="2">cv. DH55</strain>
    </source>
</reference>
<evidence type="ECO:0000313" key="2">
    <source>
        <dbReference type="Proteomes" id="UP000694864"/>
    </source>
</evidence>
<dbReference type="PANTHER" id="PTHR38926:SF2">
    <property type="entry name" value="F-BOX_LRR-REPEAT PROTEIN 21-RELATED"/>
    <property type="match status" value="1"/>
</dbReference>
<name>A0ABM0VGN8_CAMSA</name>
<dbReference type="PANTHER" id="PTHR38926">
    <property type="entry name" value="F-BOX DOMAIN CONTAINING PROTEIN, EXPRESSED"/>
    <property type="match status" value="1"/>
</dbReference>
<keyword evidence="2" id="KW-1185">Reference proteome</keyword>
<gene>
    <name evidence="3" type="primary">LOC104737402</name>
</gene>
<feature type="domain" description="F-box" evidence="1">
    <location>
        <begin position="20"/>
        <end position="67"/>
    </location>
</feature>
<protein>
    <submittedName>
        <fullName evidence="3">F-box protein SKIP19-like</fullName>
    </submittedName>
</protein>
<dbReference type="PROSITE" id="PS50181">
    <property type="entry name" value="FBOX"/>
    <property type="match status" value="1"/>
</dbReference>
<dbReference type="InterPro" id="IPR036047">
    <property type="entry name" value="F-box-like_dom_sf"/>
</dbReference>
<evidence type="ECO:0000259" key="1">
    <source>
        <dbReference type="PROSITE" id="PS50181"/>
    </source>
</evidence>
<dbReference type="CDD" id="cd22164">
    <property type="entry name" value="F-box_AtSKIP19-like"/>
    <property type="match status" value="1"/>
</dbReference>
<dbReference type="InterPro" id="IPR001810">
    <property type="entry name" value="F-box_dom"/>
</dbReference>
<dbReference type="Proteomes" id="UP000694864">
    <property type="component" value="Chromosome 13"/>
</dbReference>
<dbReference type="GeneID" id="104737402"/>
<dbReference type="Pfam" id="PF12937">
    <property type="entry name" value="F-box-like"/>
    <property type="match status" value="1"/>
</dbReference>
<dbReference type="Gene3D" id="1.20.1280.50">
    <property type="match status" value="1"/>
</dbReference>
<dbReference type="SUPFAM" id="SSF81383">
    <property type="entry name" value="F-box domain"/>
    <property type="match status" value="1"/>
</dbReference>